<protein>
    <submittedName>
        <fullName evidence="3">SDR family oxidoreductase</fullName>
    </submittedName>
</protein>
<keyword evidence="4" id="KW-1185">Reference proteome</keyword>
<dbReference type="PANTHER" id="PTHR42760:SF133">
    <property type="entry name" value="3-OXOACYL-[ACYL-CARRIER-PROTEIN] REDUCTASE"/>
    <property type="match status" value="1"/>
</dbReference>
<dbReference type="RefSeq" id="WP_149232694.1">
    <property type="nucleotide sequence ID" value="NZ_JALJXJ010000010.1"/>
</dbReference>
<dbReference type="OrthoDB" id="9809287at2"/>
<dbReference type="FunFam" id="3.40.50.720:FF:000084">
    <property type="entry name" value="Short-chain dehydrogenase reductase"/>
    <property type="match status" value="1"/>
</dbReference>
<dbReference type="PRINTS" id="PR00080">
    <property type="entry name" value="SDRFAMILY"/>
</dbReference>
<organism evidence="3 4">
    <name type="scientific">Azospirillum lipoferum</name>
    <dbReference type="NCBI Taxonomy" id="193"/>
    <lineage>
        <taxon>Bacteria</taxon>
        <taxon>Pseudomonadati</taxon>
        <taxon>Pseudomonadota</taxon>
        <taxon>Alphaproteobacteria</taxon>
        <taxon>Rhodospirillales</taxon>
        <taxon>Azospirillaceae</taxon>
        <taxon>Azospirillum</taxon>
    </lineage>
</organism>
<evidence type="ECO:0000313" key="3">
    <source>
        <dbReference type="EMBL" id="KAA0594937.1"/>
    </source>
</evidence>
<dbReference type="AlphaFoldDB" id="A0A5A9GKT3"/>
<dbReference type="EMBL" id="VTTN01000007">
    <property type="protein sequence ID" value="KAA0594937.1"/>
    <property type="molecule type" value="Genomic_DNA"/>
</dbReference>
<dbReference type="InterPro" id="IPR036291">
    <property type="entry name" value="NAD(P)-bd_dom_sf"/>
</dbReference>
<proteinExistence type="inferred from homology"/>
<accession>A0A5A9GKT3</accession>
<dbReference type="Gene3D" id="3.40.50.720">
    <property type="entry name" value="NAD(P)-binding Rossmann-like Domain"/>
    <property type="match status" value="1"/>
</dbReference>
<gene>
    <name evidence="3" type="ORF">FZ942_19240</name>
</gene>
<comment type="similarity">
    <text evidence="1">Belongs to the short-chain dehydrogenases/reductases (SDR) family.</text>
</comment>
<dbReference type="PRINTS" id="PR00081">
    <property type="entry name" value="GDHRDH"/>
</dbReference>
<evidence type="ECO:0000256" key="1">
    <source>
        <dbReference type="ARBA" id="ARBA00006484"/>
    </source>
</evidence>
<comment type="caution">
    <text evidence="3">The sequence shown here is derived from an EMBL/GenBank/DDBJ whole genome shotgun (WGS) entry which is preliminary data.</text>
</comment>
<sequence length="241" mass="24863">MGRLSGKIAVVVGGHDGIGGAIARRFAEEGATVYATSRRAEEGDVGHGAGTLRARRVDASDVPALAAFFEAVRNEAGRVDVLAVSAGISEFATLDTIGEDHFDRTFGLNVRALLFAAKAATAIMPDGGSVVLVGSIADRIGTKGYGVYGATKAAVRSFARTWANELAPRNIRVNVVAPGPTDTAMMAATSDEVRETLTKLIPLGRMGRADEVASAALFLASEEASFITGAELPVDGGMAQV</sequence>
<keyword evidence="2" id="KW-0560">Oxidoreductase</keyword>
<name>A0A5A9GKT3_AZOLI</name>
<reference evidence="3 4" key="1">
    <citation type="submission" date="2019-08" db="EMBL/GenBank/DDBJ databases">
        <authorList>
            <person name="Grouzdev D."/>
            <person name="Tikhonova E."/>
            <person name="Kravchenko I."/>
        </authorList>
    </citation>
    <scope>NUCLEOTIDE SEQUENCE [LARGE SCALE GENOMIC DNA]</scope>
    <source>
        <strain evidence="3 4">59b</strain>
    </source>
</reference>
<evidence type="ECO:0000313" key="4">
    <source>
        <dbReference type="Proteomes" id="UP000324927"/>
    </source>
</evidence>
<dbReference type="Proteomes" id="UP000324927">
    <property type="component" value="Unassembled WGS sequence"/>
</dbReference>
<dbReference type="PANTHER" id="PTHR42760">
    <property type="entry name" value="SHORT-CHAIN DEHYDROGENASES/REDUCTASES FAMILY MEMBER"/>
    <property type="match status" value="1"/>
</dbReference>
<dbReference type="Pfam" id="PF13561">
    <property type="entry name" value="adh_short_C2"/>
    <property type="match status" value="1"/>
</dbReference>
<dbReference type="PROSITE" id="PS00061">
    <property type="entry name" value="ADH_SHORT"/>
    <property type="match status" value="1"/>
</dbReference>
<dbReference type="CDD" id="cd05233">
    <property type="entry name" value="SDR_c"/>
    <property type="match status" value="1"/>
</dbReference>
<evidence type="ECO:0000256" key="2">
    <source>
        <dbReference type="ARBA" id="ARBA00023002"/>
    </source>
</evidence>
<dbReference type="SUPFAM" id="SSF51735">
    <property type="entry name" value="NAD(P)-binding Rossmann-fold domains"/>
    <property type="match status" value="1"/>
</dbReference>
<dbReference type="InterPro" id="IPR020904">
    <property type="entry name" value="Sc_DH/Rdtase_CS"/>
</dbReference>
<dbReference type="GO" id="GO:0016616">
    <property type="term" value="F:oxidoreductase activity, acting on the CH-OH group of donors, NAD or NADP as acceptor"/>
    <property type="evidence" value="ECO:0007669"/>
    <property type="project" value="TreeGrafter"/>
</dbReference>
<dbReference type="InterPro" id="IPR002347">
    <property type="entry name" value="SDR_fam"/>
</dbReference>